<gene>
    <name evidence="1" type="ORF">ATANTOWER_004084</name>
</gene>
<reference evidence="1 2" key="1">
    <citation type="submission" date="2021-07" db="EMBL/GenBank/DDBJ databases">
        <authorList>
            <person name="Palmer J.M."/>
        </authorList>
    </citation>
    <scope>NUCLEOTIDE SEQUENCE [LARGE SCALE GENOMIC DNA]</scope>
    <source>
        <strain evidence="1 2">AT_MEX2019</strain>
        <tissue evidence="1">Muscle</tissue>
    </source>
</reference>
<organism evidence="1 2">
    <name type="scientific">Ataeniobius toweri</name>
    <dbReference type="NCBI Taxonomy" id="208326"/>
    <lineage>
        <taxon>Eukaryota</taxon>
        <taxon>Metazoa</taxon>
        <taxon>Chordata</taxon>
        <taxon>Craniata</taxon>
        <taxon>Vertebrata</taxon>
        <taxon>Euteleostomi</taxon>
        <taxon>Actinopterygii</taxon>
        <taxon>Neopterygii</taxon>
        <taxon>Teleostei</taxon>
        <taxon>Neoteleostei</taxon>
        <taxon>Acanthomorphata</taxon>
        <taxon>Ovalentaria</taxon>
        <taxon>Atherinomorphae</taxon>
        <taxon>Cyprinodontiformes</taxon>
        <taxon>Goodeidae</taxon>
        <taxon>Ataeniobius</taxon>
    </lineage>
</organism>
<protein>
    <submittedName>
        <fullName evidence="1">Uncharacterized protein</fullName>
    </submittedName>
</protein>
<proteinExistence type="predicted"/>
<accession>A0ABU7AD35</accession>
<name>A0ABU7AD35_9TELE</name>
<dbReference type="Proteomes" id="UP001345963">
    <property type="component" value="Unassembled WGS sequence"/>
</dbReference>
<evidence type="ECO:0000313" key="2">
    <source>
        <dbReference type="Proteomes" id="UP001345963"/>
    </source>
</evidence>
<keyword evidence="2" id="KW-1185">Reference proteome</keyword>
<comment type="caution">
    <text evidence="1">The sequence shown here is derived from an EMBL/GenBank/DDBJ whole genome shotgun (WGS) entry which is preliminary data.</text>
</comment>
<sequence length="160" mass="17294">MDFPGSKLEKQQEIPLKGLSIRSAPRFNSPQLFVILTCLPCHSPTLSLYKYTSWFLCQDLLLHCFMPHVPCPCLLAPGFYGLPACSMPISSPTLCPVYSSLPGTCQPKEGTNLFSGSPACKTPATPVHPPISHTPPGRKPKGTITTSPVKLSLCDIIAFP</sequence>
<dbReference type="EMBL" id="JAHUTI010011276">
    <property type="protein sequence ID" value="MED6236072.1"/>
    <property type="molecule type" value="Genomic_DNA"/>
</dbReference>
<evidence type="ECO:0000313" key="1">
    <source>
        <dbReference type="EMBL" id="MED6236072.1"/>
    </source>
</evidence>